<feature type="domain" description="VWFA" evidence="3">
    <location>
        <begin position="375"/>
        <end position="594"/>
    </location>
</feature>
<dbReference type="InterPro" id="IPR050934">
    <property type="entry name" value="ITIH"/>
</dbReference>
<dbReference type="OrthoDB" id="299997at2759"/>
<protein>
    <submittedName>
        <fullName evidence="6">Inter-alpha-trypsin inhibitor heavy chain H4-like isoform X1</fullName>
    </submittedName>
</protein>
<evidence type="ECO:0000256" key="2">
    <source>
        <dbReference type="SAM" id="SignalP"/>
    </source>
</evidence>
<dbReference type="Proteomes" id="UP000515158">
    <property type="component" value="Unplaced"/>
</dbReference>
<feature type="domain" description="VIT" evidence="4">
    <location>
        <begin position="59"/>
        <end position="188"/>
    </location>
</feature>
<dbReference type="InterPro" id="IPR036465">
    <property type="entry name" value="vWFA_dom_sf"/>
</dbReference>
<dbReference type="SMART" id="SM00609">
    <property type="entry name" value="VIT"/>
    <property type="match status" value="1"/>
</dbReference>
<evidence type="ECO:0000313" key="6">
    <source>
        <dbReference type="RefSeq" id="XP_034239233.1"/>
    </source>
</evidence>
<reference evidence="6" key="1">
    <citation type="submission" date="2025-08" db="UniProtKB">
        <authorList>
            <consortium name="RefSeq"/>
        </authorList>
    </citation>
    <scope>IDENTIFICATION</scope>
    <source>
        <tissue evidence="6">Total insect</tissue>
    </source>
</reference>
<dbReference type="InParanoid" id="A0A6P8YHI0"/>
<dbReference type="Pfam" id="PF13768">
    <property type="entry name" value="VWA_3"/>
    <property type="match status" value="1"/>
</dbReference>
<dbReference type="PROSITE" id="PS51468">
    <property type="entry name" value="VIT"/>
    <property type="match status" value="1"/>
</dbReference>
<dbReference type="GeneID" id="117644116"/>
<dbReference type="PANTHER" id="PTHR10338">
    <property type="entry name" value="INTER-ALPHA-TRYPSIN INHIBITOR HEAVY CHAIN FAMILY MEMBER"/>
    <property type="match status" value="1"/>
</dbReference>
<feature type="compositionally biased region" description="Low complexity" evidence="1">
    <location>
        <begin position="741"/>
        <end position="770"/>
    </location>
</feature>
<dbReference type="KEGG" id="tpal:117644116"/>
<dbReference type="SMART" id="SM00327">
    <property type="entry name" value="VWA"/>
    <property type="match status" value="1"/>
</dbReference>
<feature type="region of interest" description="Disordered" evidence="1">
    <location>
        <begin position="311"/>
        <end position="333"/>
    </location>
</feature>
<dbReference type="InterPro" id="IPR013694">
    <property type="entry name" value="VIT"/>
</dbReference>
<dbReference type="Pfam" id="PF13519">
    <property type="entry name" value="VWA_2"/>
    <property type="match status" value="1"/>
</dbReference>
<dbReference type="SUPFAM" id="SSF53300">
    <property type="entry name" value="vWA-like"/>
    <property type="match status" value="1"/>
</dbReference>
<dbReference type="InterPro" id="IPR002035">
    <property type="entry name" value="VWF_A"/>
</dbReference>
<keyword evidence="5" id="KW-1185">Reference proteome</keyword>
<keyword evidence="2" id="KW-0732">Signal</keyword>
<evidence type="ECO:0000313" key="5">
    <source>
        <dbReference type="Proteomes" id="UP000515158"/>
    </source>
</evidence>
<dbReference type="PANTHER" id="PTHR10338:SF108">
    <property type="entry name" value="INTER-ALPHA-TRYPSIN INHIBITOR HEAVY CHAIN H4-LIKE PROTEIN"/>
    <property type="match status" value="1"/>
</dbReference>
<accession>A0A6P8YHI0</accession>
<evidence type="ECO:0000259" key="4">
    <source>
        <dbReference type="PROSITE" id="PS51468"/>
    </source>
</evidence>
<sequence>MSTQTWFRWRRMGHLSGVAFLAALVLCAGPAPSASLPRPDDGVLVVTTTASTPASAAPTTPDAPTEEKAAPPPQVRSLHVNSLVQYRYAHTVVSSRVANPANKSQEVTFAVVLPETAFISSFAMEVDGKVYKAYVKEKEEAKQTYDAAVASGQSAAHVAVSARDSNSFTVSLNVEKQNKVSFNLTYEELLTRKLGQYEHVVTLNPGQVVQDLLVRVHIKENKNITKLRVPEFTSGNKIDADIQDCDEGAKPGASPAKCSSGNSMATIAWKTPQDVEVVFRPTAEEQKEIMDKLEQEKKKREEKVGRRGFDSASWDGVFEPSDSTRGDKHGDNGLNGQFSVQYDVDRKADGGQVVVNDGYFVHFFSPEELKPLKKHAIFVLDVSGSMDGRKIEQLREAMTAILDDLKEGDYFNLIAFSSDIKVWNLDKPSESPTYRPSELSFYPGDASTTQAPPADRPPAYRATKDNIAKAKNIVKQMAAYGGTNIFDALKTALLCVRDGKTSAAMSDSDQPLEPIILFLTDGDPTVGQTVPSKITSGISELNHQPRAAIFSLAFGDGADVKFLRKVSLANEGFARTIYEAADASLQLKNFYRQISSPLLANVSFQYLPDKVERDSMTQLQFRTFFDGTELIVAGRTADKGVQEVGGNVLGTTDGGKLVTYAPHTVGTDEPLTIYPFDEEGPLFNATQGPRHASVLERLWAYLTIKQLLDKQDALDASVAKDEVIVPTWVRPAPPPQPPVALPVQPGQPGTVEAATTPTAAPAAPTTPSFSPPADGLDLSLFQQEEPKKRALKLALKYSFVTPLTSLVVVKPNETKATDAMTVNPVDATAEALQGGFVSRLARPSLVSPMFISGGLGAGVGAMPLGLSSGHHSAMMSPAPPGWGGVASGLGASGPPGFSVLPGYPVPYRSTGFTGNSMPINLQSLSMPAFPGQQLAFDRVGHGGHATLLSLAGPVLANISDVKWLPKDSLQKGSIPLTVNGTLKTFKIASNQTDPEPPQNCQVEGSTSGVCRHFTNCVLGQVVERIEDFVKYQCPIGDYLAICCPLDTVQTPTPSSTQP</sequence>
<dbReference type="Gene3D" id="3.40.50.410">
    <property type="entry name" value="von Willebrand factor, type A domain"/>
    <property type="match status" value="1"/>
</dbReference>
<dbReference type="AlphaFoldDB" id="A0A6P8YHI0"/>
<dbReference type="PROSITE" id="PS50234">
    <property type="entry name" value="VWFA"/>
    <property type="match status" value="1"/>
</dbReference>
<feature type="region of interest" description="Disordered" evidence="1">
    <location>
        <begin position="50"/>
        <end position="74"/>
    </location>
</feature>
<feature type="compositionally biased region" description="Basic and acidic residues" evidence="1">
    <location>
        <begin position="322"/>
        <end position="331"/>
    </location>
</feature>
<feature type="compositionally biased region" description="Low complexity" evidence="1">
    <location>
        <begin position="50"/>
        <end position="63"/>
    </location>
</feature>
<evidence type="ECO:0000256" key="1">
    <source>
        <dbReference type="SAM" id="MobiDB-lite"/>
    </source>
</evidence>
<feature type="chain" id="PRO_5027820585" evidence="2">
    <location>
        <begin position="28"/>
        <end position="1058"/>
    </location>
</feature>
<feature type="region of interest" description="Disordered" evidence="1">
    <location>
        <begin position="735"/>
        <end position="770"/>
    </location>
</feature>
<dbReference type="GO" id="GO:0032991">
    <property type="term" value="C:protein-containing complex"/>
    <property type="evidence" value="ECO:0007669"/>
    <property type="project" value="UniProtKB-ARBA"/>
</dbReference>
<proteinExistence type="predicted"/>
<feature type="region of interest" description="Disordered" evidence="1">
    <location>
        <begin position="432"/>
        <end position="458"/>
    </location>
</feature>
<feature type="signal peptide" evidence="2">
    <location>
        <begin position="1"/>
        <end position="27"/>
    </location>
</feature>
<evidence type="ECO:0000259" key="3">
    <source>
        <dbReference type="PROSITE" id="PS50234"/>
    </source>
</evidence>
<name>A0A6P8YHI0_THRPL</name>
<organism evidence="6">
    <name type="scientific">Thrips palmi</name>
    <name type="common">Melon thrips</name>
    <dbReference type="NCBI Taxonomy" id="161013"/>
    <lineage>
        <taxon>Eukaryota</taxon>
        <taxon>Metazoa</taxon>
        <taxon>Ecdysozoa</taxon>
        <taxon>Arthropoda</taxon>
        <taxon>Hexapoda</taxon>
        <taxon>Insecta</taxon>
        <taxon>Pterygota</taxon>
        <taxon>Neoptera</taxon>
        <taxon>Paraneoptera</taxon>
        <taxon>Thysanoptera</taxon>
        <taxon>Terebrantia</taxon>
        <taxon>Thripoidea</taxon>
        <taxon>Thripidae</taxon>
        <taxon>Thrips</taxon>
    </lineage>
</organism>
<dbReference type="Pfam" id="PF08487">
    <property type="entry name" value="VIT"/>
    <property type="match status" value="1"/>
</dbReference>
<dbReference type="RefSeq" id="XP_034239233.1">
    <property type="nucleotide sequence ID" value="XM_034383342.1"/>
</dbReference>
<gene>
    <name evidence="6" type="primary">LOC117644116</name>
</gene>